<dbReference type="PRINTS" id="PR00039">
    <property type="entry name" value="HTHLYSR"/>
</dbReference>
<sequence>MAGMTLDQLRIFLAVAEHQHFTRAAETLFITQPAVSAAIQNLEEEYGVKLFHRIGRHIEISEAGKLLQVEAQKILDQVTLTERGLRELNNMQRGELKLGSSLTIGNYWLPNKIGEFQRQYPGISVQCFLANTEEICTGTANGQFDLGLVEGVVSPSLKKTLAQEVVGSDRLLIVVGKSHSWFELPEVTLTELSTTEWVMREPGSGTQQRFEEALQNWGIPITELNIILVLNSGEMVKSIVESGVGATAISELMVKKELQLDTLRAIQVIDNTDDSSPILEIARPFLKLKHRQRFQTRLSKAFETMLTL</sequence>
<evidence type="ECO:0000313" key="6">
    <source>
        <dbReference type="EMBL" id="MBD2180950.1"/>
    </source>
</evidence>
<keyword evidence="3" id="KW-0238">DNA-binding</keyword>
<dbReference type="GO" id="GO:0000976">
    <property type="term" value="F:transcription cis-regulatory region binding"/>
    <property type="evidence" value="ECO:0007669"/>
    <property type="project" value="TreeGrafter"/>
</dbReference>
<dbReference type="PANTHER" id="PTHR30126">
    <property type="entry name" value="HTH-TYPE TRANSCRIPTIONAL REGULATOR"/>
    <property type="match status" value="1"/>
</dbReference>
<dbReference type="SUPFAM" id="SSF53850">
    <property type="entry name" value="Periplasmic binding protein-like II"/>
    <property type="match status" value="1"/>
</dbReference>
<keyword evidence="4" id="KW-0804">Transcription</keyword>
<evidence type="ECO:0000256" key="3">
    <source>
        <dbReference type="ARBA" id="ARBA00023125"/>
    </source>
</evidence>
<evidence type="ECO:0000259" key="5">
    <source>
        <dbReference type="PROSITE" id="PS50931"/>
    </source>
</evidence>
<dbReference type="InterPro" id="IPR005119">
    <property type="entry name" value="LysR_subst-bd"/>
</dbReference>
<accession>A0A926ZFK6</accession>
<comment type="similarity">
    <text evidence="1">Belongs to the LysR transcriptional regulatory family.</text>
</comment>
<keyword evidence="7" id="KW-1185">Reference proteome</keyword>
<comment type="caution">
    <text evidence="6">The sequence shown here is derived from an EMBL/GenBank/DDBJ whole genome shotgun (WGS) entry which is preliminary data.</text>
</comment>
<dbReference type="GO" id="GO:0003700">
    <property type="term" value="F:DNA-binding transcription factor activity"/>
    <property type="evidence" value="ECO:0007669"/>
    <property type="project" value="InterPro"/>
</dbReference>
<dbReference type="InterPro" id="IPR036388">
    <property type="entry name" value="WH-like_DNA-bd_sf"/>
</dbReference>
<keyword evidence="2" id="KW-0805">Transcription regulation</keyword>
<dbReference type="EMBL" id="JACJPW010000014">
    <property type="protein sequence ID" value="MBD2180950.1"/>
    <property type="molecule type" value="Genomic_DNA"/>
</dbReference>
<evidence type="ECO:0000256" key="1">
    <source>
        <dbReference type="ARBA" id="ARBA00009437"/>
    </source>
</evidence>
<organism evidence="6 7">
    <name type="scientific">Aerosakkonema funiforme FACHB-1375</name>
    <dbReference type="NCBI Taxonomy" id="2949571"/>
    <lineage>
        <taxon>Bacteria</taxon>
        <taxon>Bacillati</taxon>
        <taxon>Cyanobacteriota</taxon>
        <taxon>Cyanophyceae</taxon>
        <taxon>Oscillatoriophycideae</taxon>
        <taxon>Aerosakkonematales</taxon>
        <taxon>Aerosakkonemataceae</taxon>
        <taxon>Aerosakkonema</taxon>
    </lineage>
</organism>
<name>A0A926ZFK6_9CYAN</name>
<dbReference type="Proteomes" id="UP000641646">
    <property type="component" value="Unassembled WGS sequence"/>
</dbReference>
<dbReference type="PANTHER" id="PTHR30126:SF39">
    <property type="entry name" value="HTH-TYPE TRANSCRIPTIONAL REGULATOR CYSL"/>
    <property type="match status" value="1"/>
</dbReference>
<feature type="domain" description="HTH lysR-type" evidence="5">
    <location>
        <begin position="4"/>
        <end position="61"/>
    </location>
</feature>
<dbReference type="FunFam" id="1.10.10.10:FF:000001">
    <property type="entry name" value="LysR family transcriptional regulator"/>
    <property type="match status" value="1"/>
</dbReference>
<dbReference type="InterPro" id="IPR036390">
    <property type="entry name" value="WH_DNA-bd_sf"/>
</dbReference>
<dbReference type="CDD" id="cd08420">
    <property type="entry name" value="PBP2_CysL_like"/>
    <property type="match status" value="1"/>
</dbReference>
<dbReference type="PROSITE" id="PS50931">
    <property type="entry name" value="HTH_LYSR"/>
    <property type="match status" value="1"/>
</dbReference>
<dbReference type="Pfam" id="PF03466">
    <property type="entry name" value="LysR_substrate"/>
    <property type="match status" value="1"/>
</dbReference>
<evidence type="ECO:0000256" key="4">
    <source>
        <dbReference type="ARBA" id="ARBA00023163"/>
    </source>
</evidence>
<dbReference type="Pfam" id="PF00126">
    <property type="entry name" value="HTH_1"/>
    <property type="match status" value="1"/>
</dbReference>
<reference evidence="6" key="1">
    <citation type="journal article" date="2015" name="ISME J.">
        <title>Draft Genome Sequence of Streptomyces incarnatus NRRL8089, which Produces the Nucleoside Antibiotic Sinefungin.</title>
        <authorList>
            <person name="Oshima K."/>
            <person name="Hattori M."/>
            <person name="Shimizu H."/>
            <person name="Fukuda K."/>
            <person name="Nemoto M."/>
            <person name="Inagaki K."/>
            <person name="Tamura T."/>
        </authorList>
    </citation>
    <scope>NUCLEOTIDE SEQUENCE</scope>
    <source>
        <strain evidence="6">FACHB-1375</strain>
    </source>
</reference>
<dbReference type="Gene3D" id="3.40.190.290">
    <property type="match status" value="1"/>
</dbReference>
<reference evidence="6" key="2">
    <citation type="submission" date="2020-08" db="EMBL/GenBank/DDBJ databases">
        <authorList>
            <person name="Chen M."/>
            <person name="Teng W."/>
            <person name="Zhao L."/>
            <person name="Hu C."/>
            <person name="Zhou Y."/>
            <person name="Han B."/>
            <person name="Song L."/>
            <person name="Shu W."/>
        </authorList>
    </citation>
    <scope>NUCLEOTIDE SEQUENCE</scope>
    <source>
        <strain evidence="6">FACHB-1375</strain>
    </source>
</reference>
<dbReference type="AlphaFoldDB" id="A0A926ZFK6"/>
<dbReference type="InterPro" id="IPR000847">
    <property type="entry name" value="LysR_HTH_N"/>
</dbReference>
<dbReference type="SUPFAM" id="SSF46785">
    <property type="entry name" value="Winged helix' DNA-binding domain"/>
    <property type="match status" value="1"/>
</dbReference>
<evidence type="ECO:0000256" key="2">
    <source>
        <dbReference type="ARBA" id="ARBA00023015"/>
    </source>
</evidence>
<evidence type="ECO:0000313" key="7">
    <source>
        <dbReference type="Proteomes" id="UP000641646"/>
    </source>
</evidence>
<gene>
    <name evidence="6" type="ORF">H6G03_07525</name>
</gene>
<proteinExistence type="inferred from homology"/>
<dbReference type="Gene3D" id="1.10.10.10">
    <property type="entry name" value="Winged helix-like DNA-binding domain superfamily/Winged helix DNA-binding domain"/>
    <property type="match status" value="1"/>
</dbReference>
<protein>
    <submittedName>
        <fullName evidence="6">LysR family transcriptional regulator</fullName>
    </submittedName>
</protein>
<dbReference type="RefSeq" id="WP_190463688.1">
    <property type="nucleotide sequence ID" value="NZ_JACJPW010000014.1"/>
</dbReference>